<evidence type="ECO:0000256" key="1">
    <source>
        <dbReference type="SAM" id="SignalP"/>
    </source>
</evidence>
<sequence>MKLLSKIALMVGLTTMLHMPAAAEPVTIKLSWVVPVTSWGSIVLEKKDLMRNLGKTYNLEVARFRGTSEALQGLASGDLDIADISAGGLATAYENGVTDISIIADELQDGVNGYYSTEFLVRDDSNIRSVADLKGKIIAVSAIGSANDLMLRAMLHKNKISDKDVTIIEAAPATMGEMLKSGKAHAFSAIRPFSAQAAFREGNRVLFTGKDGMGESDLIVWVAKKSFVEENRAALVDFMADMQRVAYWFSDPANHAEVEKIAASATKLPVEFWKGWVFTKQDYYRNPDMMPNAAALQASFDLMQQLGFTKGAIKVSDVLDPTIVEEASKRPRN</sequence>
<organism evidence="2 3">
    <name type="scientific">Rhizobium paranaense</name>
    <dbReference type="NCBI Taxonomy" id="1650438"/>
    <lineage>
        <taxon>Bacteria</taxon>
        <taxon>Pseudomonadati</taxon>
        <taxon>Pseudomonadota</taxon>
        <taxon>Alphaproteobacteria</taxon>
        <taxon>Hyphomicrobiales</taxon>
        <taxon>Rhizobiaceae</taxon>
        <taxon>Rhizobium/Agrobacterium group</taxon>
        <taxon>Rhizobium</taxon>
    </lineage>
</organism>
<dbReference type="PANTHER" id="PTHR30024">
    <property type="entry name" value="ALIPHATIC SULFONATES-BINDING PROTEIN-RELATED"/>
    <property type="match status" value="1"/>
</dbReference>
<gene>
    <name evidence="2" type="ORF">GGD50_006003</name>
</gene>
<keyword evidence="1" id="KW-0732">Signal</keyword>
<feature type="signal peptide" evidence="1">
    <location>
        <begin position="1"/>
        <end position="23"/>
    </location>
</feature>
<protein>
    <submittedName>
        <fullName evidence="2">NitT/TauT family transport system substrate-binding protein</fullName>
    </submittedName>
</protein>
<proteinExistence type="predicted"/>
<evidence type="ECO:0000313" key="3">
    <source>
        <dbReference type="Proteomes" id="UP000549882"/>
    </source>
</evidence>
<dbReference type="SUPFAM" id="SSF53850">
    <property type="entry name" value="Periplasmic binding protein-like II"/>
    <property type="match status" value="1"/>
</dbReference>
<dbReference type="Gene3D" id="3.40.190.10">
    <property type="entry name" value="Periplasmic binding protein-like II"/>
    <property type="match status" value="2"/>
</dbReference>
<evidence type="ECO:0000313" key="2">
    <source>
        <dbReference type="EMBL" id="MBB5577351.1"/>
    </source>
</evidence>
<keyword evidence="3" id="KW-1185">Reference proteome</keyword>
<dbReference type="RefSeq" id="WP_183940674.1">
    <property type="nucleotide sequence ID" value="NZ_JACHBI010000019.1"/>
</dbReference>
<feature type="chain" id="PRO_5031290082" evidence="1">
    <location>
        <begin position="24"/>
        <end position="333"/>
    </location>
</feature>
<dbReference type="Proteomes" id="UP000549882">
    <property type="component" value="Unassembled WGS sequence"/>
</dbReference>
<accession>A0A7W8XXI4</accession>
<dbReference type="EMBL" id="JACHBI010000019">
    <property type="protein sequence ID" value="MBB5577351.1"/>
    <property type="molecule type" value="Genomic_DNA"/>
</dbReference>
<comment type="caution">
    <text evidence="2">The sequence shown here is derived from an EMBL/GenBank/DDBJ whole genome shotgun (WGS) entry which is preliminary data.</text>
</comment>
<dbReference type="AlphaFoldDB" id="A0A7W8XXI4"/>
<reference evidence="2 3" key="1">
    <citation type="submission" date="2020-08" db="EMBL/GenBank/DDBJ databases">
        <title>Genomic Encyclopedia of Type Strains, Phase IV (KMG-V): Genome sequencing to study the core and pangenomes of soil and plant-associated prokaryotes.</title>
        <authorList>
            <person name="Whitman W."/>
        </authorList>
    </citation>
    <scope>NUCLEOTIDE SEQUENCE [LARGE SCALE GENOMIC DNA]</scope>
    <source>
        <strain evidence="2 3">SEMIA 4064</strain>
    </source>
</reference>
<dbReference type="PANTHER" id="PTHR30024:SF48">
    <property type="entry name" value="ABC TRANSPORTER SUBSTRATE-BINDING PROTEIN"/>
    <property type="match status" value="1"/>
</dbReference>
<name>A0A7W8XXI4_9HYPH</name>
<dbReference type="Pfam" id="PF13379">
    <property type="entry name" value="NMT1_2"/>
    <property type="match status" value="1"/>
</dbReference>